<sequence length="325" mass="34588">MSAAALPALDVSYVQADAAEVLAQPDVLAVLGFGSAAPAAADDPRYLRVGLEPLGGRAPLEVWRVPGPVQRGIDGLVRWAASADYCYGAVEVAEADHPSLAAATECAYAELARFTGARSWPYLLRIWNYLADINLGDGDAERYKHFCTGRSAGMRGVHGQGFPAASAIGRSDAVPVLQVYWLAARQPGVAVENPRQVSAWRYPREYGPTSPTFARAMRGPCREGQLHISGTAAVVGHVSRHSGDVQAQLDETFANLASLLASAGDLPGFGRGSVLKAYVRHREDMEPIAAALQQRLPQAAERLVLLGDICRAELLVEIDGIHTAA</sequence>
<evidence type="ECO:0000313" key="2">
    <source>
        <dbReference type="EMBL" id="MCQ4164248.1"/>
    </source>
</evidence>
<feature type="domain" description="Chorismatase FkbO/Hyg5-like N-terminal" evidence="1">
    <location>
        <begin position="61"/>
        <end position="183"/>
    </location>
</feature>
<gene>
    <name evidence="2" type="ORF">NM961_05935</name>
</gene>
<accession>A0ABT1QPM8</accession>
<proteinExistence type="predicted"/>
<dbReference type="SUPFAM" id="SSF55298">
    <property type="entry name" value="YjgF-like"/>
    <property type="match status" value="1"/>
</dbReference>
<dbReference type="InterPro" id="IPR035959">
    <property type="entry name" value="RutC-like_sf"/>
</dbReference>
<evidence type="ECO:0000259" key="1">
    <source>
        <dbReference type="Pfam" id="PF21168"/>
    </source>
</evidence>
<dbReference type="InterPro" id="IPR049368">
    <property type="entry name" value="FkbO_Hyg5-like_N"/>
</dbReference>
<comment type="caution">
    <text evidence="2">The sequence shown here is derived from an EMBL/GenBank/DDBJ whole genome shotgun (WGS) entry which is preliminary data.</text>
</comment>
<dbReference type="Pfam" id="PF21168">
    <property type="entry name" value="FkbO_Hyg5-like_N"/>
    <property type="match status" value="1"/>
</dbReference>
<name>A0ABT1QPM8_9GAMM</name>
<dbReference type="EMBL" id="JANFQO010000004">
    <property type="protein sequence ID" value="MCQ4164248.1"/>
    <property type="molecule type" value="Genomic_DNA"/>
</dbReference>
<dbReference type="Gene3D" id="3.30.1330.40">
    <property type="entry name" value="RutC-like"/>
    <property type="match status" value="1"/>
</dbReference>
<dbReference type="RefSeq" id="WP_255912835.1">
    <property type="nucleotide sequence ID" value="NZ_JANFQO010000004.1"/>
</dbReference>
<organism evidence="2 3">
    <name type="scientific">Tahibacter harae</name>
    <dbReference type="NCBI Taxonomy" id="2963937"/>
    <lineage>
        <taxon>Bacteria</taxon>
        <taxon>Pseudomonadati</taxon>
        <taxon>Pseudomonadota</taxon>
        <taxon>Gammaproteobacteria</taxon>
        <taxon>Lysobacterales</taxon>
        <taxon>Rhodanobacteraceae</taxon>
        <taxon>Tahibacter</taxon>
    </lineage>
</organism>
<protein>
    <submittedName>
        <fullName evidence="2">Pteridine-dependent deoxygenase</fullName>
    </submittedName>
</protein>
<reference evidence="2" key="1">
    <citation type="submission" date="2022-07" db="EMBL/GenBank/DDBJ databases">
        <title>Tahibacter sp., a new gammaproteobacterium isolated from the silt sample collected at pig farm.</title>
        <authorList>
            <person name="Chen H."/>
        </authorList>
    </citation>
    <scope>NUCLEOTIDE SEQUENCE</scope>
    <source>
        <strain evidence="2">P2K</strain>
    </source>
</reference>
<evidence type="ECO:0000313" key="3">
    <source>
        <dbReference type="Proteomes" id="UP001165498"/>
    </source>
</evidence>
<dbReference type="Proteomes" id="UP001165498">
    <property type="component" value="Unassembled WGS sequence"/>
</dbReference>
<keyword evidence="3" id="KW-1185">Reference proteome</keyword>